<dbReference type="EMBL" id="JABSTQ010009423">
    <property type="protein sequence ID" value="KAG0429291.1"/>
    <property type="molecule type" value="Genomic_DNA"/>
</dbReference>
<evidence type="ECO:0000313" key="2">
    <source>
        <dbReference type="Proteomes" id="UP000805193"/>
    </source>
</evidence>
<organism evidence="1 2">
    <name type="scientific">Ixodes persulcatus</name>
    <name type="common">Taiga tick</name>
    <dbReference type="NCBI Taxonomy" id="34615"/>
    <lineage>
        <taxon>Eukaryota</taxon>
        <taxon>Metazoa</taxon>
        <taxon>Ecdysozoa</taxon>
        <taxon>Arthropoda</taxon>
        <taxon>Chelicerata</taxon>
        <taxon>Arachnida</taxon>
        <taxon>Acari</taxon>
        <taxon>Parasitiformes</taxon>
        <taxon>Ixodida</taxon>
        <taxon>Ixodoidea</taxon>
        <taxon>Ixodidae</taxon>
        <taxon>Ixodinae</taxon>
        <taxon>Ixodes</taxon>
    </lineage>
</organism>
<proteinExistence type="predicted"/>
<accession>A0AC60Q920</accession>
<comment type="caution">
    <text evidence="1">The sequence shown here is derived from an EMBL/GenBank/DDBJ whole genome shotgun (WGS) entry which is preliminary data.</text>
</comment>
<name>A0AC60Q920_IXOPE</name>
<evidence type="ECO:0000313" key="1">
    <source>
        <dbReference type="EMBL" id="KAG0429291.1"/>
    </source>
</evidence>
<dbReference type="Proteomes" id="UP000805193">
    <property type="component" value="Unassembled WGS sequence"/>
</dbReference>
<reference evidence="1 2" key="1">
    <citation type="journal article" date="2020" name="Cell">
        <title>Large-Scale Comparative Analyses of Tick Genomes Elucidate Their Genetic Diversity and Vector Capacities.</title>
        <authorList>
            <consortium name="Tick Genome and Microbiome Consortium (TIGMIC)"/>
            <person name="Jia N."/>
            <person name="Wang J."/>
            <person name="Shi W."/>
            <person name="Du L."/>
            <person name="Sun Y."/>
            <person name="Zhan W."/>
            <person name="Jiang J.F."/>
            <person name="Wang Q."/>
            <person name="Zhang B."/>
            <person name="Ji P."/>
            <person name="Bell-Sakyi L."/>
            <person name="Cui X.M."/>
            <person name="Yuan T.T."/>
            <person name="Jiang B.G."/>
            <person name="Yang W.F."/>
            <person name="Lam T.T."/>
            <person name="Chang Q.C."/>
            <person name="Ding S.J."/>
            <person name="Wang X.J."/>
            <person name="Zhu J.G."/>
            <person name="Ruan X.D."/>
            <person name="Zhao L."/>
            <person name="Wei J.T."/>
            <person name="Ye R.Z."/>
            <person name="Que T.C."/>
            <person name="Du C.H."/>
            <person name="Zhou Y.H."/>
            <person name="Cheng J.X."/>
            <person name="Dai P.F."/>
            <person name="Guo W.B."/>
            <person name="Han X.H."/>
            <person name="Huang E.J."/>
            <person name="Li L.F."/>
            <person name="Wei W."/>
            <person name="Gao Y.C."/>
            <person name="Liu J.Z."/>
            <person name="Shao H.Z."/>
            <person name="Wang X."/>
            <person name="Wang C.C."/>
            <person name="Yang T.C."/>
            <person name="Huo Q.B."/>
            <person name="Li W."/>
            <person name="Chen H.Y."/>
            <person name="Chen S.E."/>
            <person name="Zhou L.G."/>
            <person name="Ni X.B."/>
            <person name="Tian J.H."/>
            <person name="Sheng Y."/>
            <person name="Liu T."/>
            <person name="Pan Y.S."/>
            <person name="Xia L.Y."/>
            <person name="Li J."/>
            <person name="Zhao F."/>
            <person name="Cao W.C."/>
        </authorList>
    </citation>
    <scope>NUCLEOTIDE SEQUENCE [LARGE SCALE GENOMIC DNA]</scope>
    <source>
        <strain evidence="1">Iper-2018</strain>
    </source>
</reference>
<gene>
    <name evidence="1" type="ORF">HPB47_023785</name>
</gene>
<keyword evidence="2" id="KW-1185">Reference proteome</keyword>
<sequence length="432" mass="47350">MLCAGNSEDCHEAGHEHALALGLWNRLSWIQPSQRELERRTQPLEESLVEYIRVMQEVHNRAASAAPESERVAHIVRQAHPSSTVPSRTRLRHGPSGGLVLRGSRRREQPRPERSAPPDTVPEPFRGNTLEDRHPEEPVAVYNEGERRLLCPVCGVPEIHRPTHLAGALHPARVAADWARRAVPPPAAHPVAPHPFEVAEALRVFRLARPDLLRDRTTKRPPWTSTSKGGGGGRSEVSVEGLLPLLPRCKSGYAVASRRAVEKQYRASSSSAKTRLFAFCVSAYDMAVAYRSKRSIHSSKSSSGLPLKCDRGPYGHMKTAIGDCWLSVLIAGGGGSRLLQLGHHLEPLPSTKRASAPSTARALPSRTFIEQPAKGHLGSLAYWPEPPPNFKDSYGGSEEHVVLITIKPPGLSQPQRTVMPPDTNLCHDTSHS</sequence>
<protein>
    <submittedName>
        <fullName evidence="1">Uncharacterized protein</fullName>
    </submittedName>
</protein>